<organism evidence="1 2">
    <name type="scientific">Glossina pallidipes</name>
    <name type="common">Tsetse fly</name>
    <dbReference type="NCBI Taxonomy" id="7398"/>
    <lineage>
        <taxon>Eukaryota</taxon>
        <taxon>Metazoa</taxon>
        <taxon>Ecdysozoa</taxon>
        <taxon>Arthropoda</taxon>
        <taxon>Hexapoda</taxon>
        <taxon>Insecta</taxon>
        <taxon>Pterygota</taxon>
        <taxon>Neoptera</taxon>
        <taxon>Endopterygota</taxon>
        <taxon>Diptera</taxon>
        <taxon>Brachycera</taxon>
        <taxon>Muscomorpha</taxon>
        <taxon>Hippoboscoidea</taxon>
        <taxon>Glossinidae</taxon>
        <taxon>Glossina</taxon>
    </lineage>
</organism>
<keyword evidence="2" id="KW-1185">Reference proteome</keyword>
<accession>A0A1A9ZI67</accession>
<name>A0A1A9ZI67_GLOPL</name>
<dbReference type="EnsemblMetazoa" id="GPAI015366-RA">
    <property type="protein sequence ID" value="GPAI015366-PA"/>
    <property type="gene ID" value="GPAI015366"/>
</dbReference>
<sequence>MSQQPGFPVNTSMWKEKDYDRWQIFLFFALGNVLTDVNGSPQTLYICLIYTFESYKKKTFVITLIIEGSNNLEKILISCITNSAKIYGCHPTQYKPRLVHCYEEISSDYPLQKPKKKKLWDCDVKKQKAEESTSLRPLTISFNKIDKIEACGIHEENVLTNLHVIDLLLLTSSRFYF</sequence>
<protein>
    <submittedName>
        <fullName evidence="1">Uncharacterized protein</fullName>
    </submittedName>
</protein>
<reference evidence="1" key="2">
    <citation type="submission" date="2020-05" db="UniProtKB">
        <authorList>
            <consortium name="EnsemblMetazoa"/>
        </authorList>
    </citation>
    <scope>IDENTIFICATION</scope>
    <source>
        <strain evidence="1">IAEA</strain>
    </source>
</reference>
<dbReference type="AlphaFoldDB" id="A0A1A9ZI67"/>
<proteinExistence type="predicted"/>
<evidence type="ECO:0000313" key="1">
    <source>
        <dbReference type="EnsemblMetazoa" id="GPAI015366-PA"/>
    </source>
</evidence>
<dbReference type="VEuPathDB" id="VectorBase:GPAI015366"/>
<reference evidence="2" key="1">
    <citation type="submission" date="2014-03" db="EMBL/GenBank/DDBJ databases">
        <authorList>
            <person name="Aksoy S."/>
            <person name="Warren W."/>
            <person name="Wilson R.K."/>
        </authorList>
    </citation>
    <scope>NUCLEOTIDE SEQUENCE [LARGE SCALE GENOMIC DNA]</scope>
    <source>
        <strain evidence="2">IAEA</strain>
    </source>
</reference>
<dbReference type="Proteomes" id="UP000092445">
    <property type="component" value="Unassembled WGS sequence"/>
</dbReference>
<evidence type="ECO:0000313" key="2">
    <source>
        <dbReference type="Proteomes" id="UP000092445"/>
    </source>
</evidence>